<proteinExistence type="inferred from homology"/>
<feature type="transmembrane region" description="Helical" evidence="18">
    <location>
        <begin position="82"/>
        <end position="100"/>
    </location>
</feature>
<evidence type="ECO:0000256" key="10">
    <source>
        <dbReference type="ARBA" id="ARBA00022967"/>
    </source>
</evidence>
<evidence type="ECO:0000256" key="3">
    <source>
        <dbReference type="ARBA" id="ARBA00007012"/>
    </source>
</evidence>
<dbReference type="PRINTS" id="PR01436">
    <property type="entry name" value="NADHDHGNASE2"/>
</dbReference>
<dbReference type="PANTHER" id="PTHR46552">
    <property type="entry name" value="NADH-UBIQUINONE OXIDOREDUCTASE CHAIN 2"/>
    <property type="match status" value="1"/>
</dbReference>
<dbReference type="InterPro" id="IPR001750">
    <property type="entry name" value="ND/Mrp_TM"/>
</dbReference>
<dbReference type="PANTHER" id="PTHR46552:SF1">
    <property type="entry name" value="NADH-UBIQUINONE OXIDOREDUCTASE CHAIN 2"/>
    <property type="match status" value="1"/>
</dbReference>
<feature type="transmembrane region" description="Helical" evidence="18">
    <location>
        <begin position="141"/>
        <end position="160"/>
    </location>
</feature>
<evidence type="ECO:0000256" key="6">
    <source>
        <dbReference type="ARBA" id="ARBA00022448"/>
    </source>
</evidence>
<gene>
    <name evidence="20" type="primary">ND2</name>
</gene>
<evidence type="ECO:0000256" key="17">
    <source>
        <dbReference type="ARBA" id="ARBA00049551"/>
    </source>
</evidence>
<dbReference type="Pfam" id="PF00361">
    <property type="entry name" value="Proton_antipo_M"/>
    <property type="match status" value="1"/>
</dbReference>
<feature type="transmembrane region" description="Helical" evidence="18">
    <location>
        <begin position="265"/>
        <end position="288"/>
    </location>
</feature>
<evidence type="ECO:0000313" key="20">
    <source>
        <dbReference type="EMBL" id="QGW36315.1"/>
    </source>
</evidence>
<evidence type="ECO:0000256" key="18">
    <source>
        <dbReference type="RuleBase" id="RU003403"/>
    </source>
</evidence>
<comment type="catalytic activity">
    <reaction evidence="17 18">
        <text>a ubiquinone + NADH + 5 H(+)(in) = a ubiquinol + NAD(+) + 4 H(+)(out)</text>
        <dbReference type="Rhea" id="RHEA:29091"/>
        <dbReference type="Rhea" id="RHEA-COMP:9565"/>
        <dbReference type="Rhea" id="RHEA-COMP:9566"/>
        <dbReference type="ChEBI" id="CHEBI:15378"/>
        <dbReference type="ChEBI" id="CHEBI:16389"/>
        <dbReference type="ChEBI" id="CHEBI:17976"/>
        <dbReference type="ChEBI" id="CHEBI:57540"/>
        <dbReference type="ChEBI" id="CHEBI:57945"/>
        <dbReference type="EC" id="7.1.1.2"/>
    </reaction>
</comment>
<evidence type="ECO:0000256" key="12">
    <source>
        <dbReference type="ARBA" id="ARBA00022989"/>
    </source>
</evidence>
<dbReference type="CTD" id="4536"/>
<evidence type="ECO:0000256" key="16">
    <source>
        <dbReference type="ARBA" id="ARBA00023136"/>
    </source>
</evidence>
<comment type="function">
    <text evidence="1">Core subunit of the mitochondrial membrane respiratory chain NADH dehydrogenase (Complex I) that is believed to belong to the minimal assembly required for catalysis. Complex I functions in the transfer of electrons from NADH to the respiratory chain. The immediate electron acceptor for the enzyme is believed to be ubiquinone.</text>
</comment>
<accession>A0A6B9BQE8</accession>
<keyword evidence="9 18" id="KW-0999">Mitochondrion inner membrane</keyword>
<feature type="transmembrane region" description="Helical" evidence="18">
    <location>
        <begin position="230"/>
        <end position="253"/>
    </location>
</feature>
<evidence type="ECO:0000256" key="2">
    <source>
        <dbReference type="ARBA" id="ARBA00004448"/>
    </source>
</evidence>
<keyword evidence="7 18" id="KW-0679">Respiratory chain</keyword>
<keyword evidence="13 18" id="KW-0520">NAD</keyword>
<dbReference type="GO" id="GO:0005743">
    <property type="term" value="C:mitochondrial inner membrane"/>
    <property type="evidence" value="ECO:0007669"/>
    <property type="project" value="UniProtKB-SubCell"/>
</dbReference>
<feature type="transmembrane region" description="Helical" evidence="18">
    <location>
        <begin position="56"/>
        <end position="76"/>
    </location>
</feature>
<comment type="similarity">
    <text evidence="3 18">Belongs to the complex I subunit 2 family.</text>
</comment>
<protein>
    <recommendedName>
        <fullName evidence="5 18">NADH-ubiquinone oxidoreductase chain 2</fullName>
        <ecNumber evidence="4 18">7.1.1.2</ecNumber>
    </recommendedName>
</protein>
<feature type="transmembrane region" description="Helical" evidence="18">
    <location>
        <begin position="6"/>
        <end position="35"/>
    </location>
</feature>
<keyword evidence="10 18" id="KW-1278">Translocase</keyword>
<dbReference type="InterPro" id="IPR050175">
    <property type="entry name" value="Complex_I_Subunit_2"/>
</dbReference>
<geneLocation type="mitochondrion" evidence="20"/>
<evidence type="ECO:0000256" key="4">
    <source>
        <dbReference type="ARBA" id="ARBA00012944"/>
    </source>
</evidence>
<evidence type="ECO:0000256" key="8">
    <source>
        <dbReference type="ARBA" id="ARBA00022692"/>
    </source>
</evidence>
<keyword evidence="15 18" id="KW-0496">Mitochondrion</keyword>
<evidence type="ECO:0000256" key="14">
    <source>
        <dbReference type="ARBA" id="ARBA00023075"/>
    </source>
</evidence>
<evidence type="ECO:0000259" key="19">
    <source>
        <dbReference type="Pfam" id="PF00361"/>
    </source>
</evidence>
<reference evidence="20" key="1">
    <citation type="submission" date="2019-04" db="EMBL/GenBank/DDBJ databases">
        <title>The complete mitochondrial genome of a long-legged ant, Aphaenogaster famelica Smith, 1874 (Hymenoptera: Formicidae).</title>
        <authorList>
            <person name="Park J."/>
            <person name="Kwon W."/>
            <person name="Park J."/>
        </authorList>
    </citation>
    <scope>NUCLEOTIDE SEQUENCE</scope>
</reference>
<dbReference type="GeneID" id="56138108"/>
<evidence type="ECO:0000256" key="5">
    <source>
        <dbReference type="ARBA" id="ARBA00021008"/>
    </source>
</evidence>
<feature type="transmembrane region" description="Helical" evidence="18">
    <location>
        <begin position="191"/>
        <end position="209"/>
    </location>
</feature>
<keyword evidence="6" id="KW-0813">Transport</keyword>
<feature type="domain" description="NADH:quinone oxidoreductase/Mrp antiporter transmembrane" evidence="19">
    <location>
        <begin position="26"/>
        <end position="274"/>
    </location>
</feature>
<dbReference type="RefSeq" id="YP_009905712.1">
    <property type="nucleotide sequence ID" value="NC_049859.1"/>
</dbReference>
<dbReference type="InterPro" id="IPR003917">
    <property type="entry name" value="NADH_UbQ_OxRdtase_chain2"/>
</dbReference>
<dbReference type="EMBL" id="MK801109">
    <property type="protein sequence ID" value="QGW36315.1"/>
    <property type="molecule type" value="Genomic_DNA"/>
</dbReference>
<dbReference type="EC" id="7.1.1.2" evidence="4 18"/>
<keyword evidence="12 18" id="KW-1133">Transmembrane helix</keyword>
<evidence type="ECO:0000256" key="9">
    <source>
        <dbReference type="ARBA" id="ARBA00022792"/>
    </source>
</evidence>
<name>A0A6B9BQE8_9HYME</name>
<feature type="transmembrane region" description="Helical" evidence="18">
    <location>
        <begin position="309"/>
        <end position="326"/>
    </location>
</feature>
<keyword evidence="11 18" id="KW-0249">Electron transport</keyword>
<feature type="transmembrane region" description="Helical" evidence="18">
    <location>
        <begin position="107"/>
        <end position="129"/>
    </location>
</feature>
<evidence type="ECO:0000256" key="7">
    <source>
        <dbReference type="ARBA" id="ARBA00022660"/>
    </source>
</evidence>
<keyword evidence="14 18" id="KW-0830">Ubiquinone</keyword>
<sequence length="327" mass="39896">MFYILFFKYFVTLNLILFSFISLFTSDLMTLWFFLEINNFLFISMAQIQTKKKKMIFMYFIIQVIASFIMIFTIIMNNFFFFNNYLSLLFFLSLLFKLGIPPFHSWLPLIAPFLSWNILLIMLTIQKLIPFYMLSLMKMNTFTFYIVLIMCCIIPPYMSLNKNNFKLIMAYSSINQASWMILLIYMKILLWLNYFIFYTMISFSLFWFINYYKMIMNFKYMSINNSKLNIIPFMLLLNMAGMPPFSFFIMKWYSIYFTLYNSNFFLILIMMMMSSLFMLYIYINMTLYNMFIYKYMSKLIFTTTNMPKYFMILMFFSLFSSQILLII</sequence>
<comment type="subcellular location">
    <subcellularLocation>
        <location evidence="2 18">Mitochondrion inner membrane</location>
        <topology evidence="2 18">Multi-pass membrane protein</topology>
    </subcellularLocation>
</comment>
<dbReference type="GO" id="GO:0006120">
    <property type="term" value="P:mitochondrial electron transport, NADH to ubiquinone"/>
    <property type="evidence" value="ECO:0007669"/>
    <property type="project" value="InterPro"/>
</dbReference>
<evidence type="ECO:0000256" key="11">
    <source>
        <dbReference type="ARBA" id="ARBA00022982"/>
    </source>
</evidence>
<dbReference type="AlphaFoldDB" id="A0A6B9BQE8"/>
<dbReference type="GO" id="GO:0008137">
    <property type="term" value="F:NADH dehydrogenase (ubiquinone) activity"/>
    <property type="evidence" value="ECO:0007669"/>
    <property type="project" value="UniProtKB-EC"/>
</dbReference>
<evidence type="ECO:0000256" key="13">
    <source>
        <dbReference type="ARBA" id="ARBA00023027"/>
    </source>
</evidence>
<evidence type="ECO:0000256" key="1">
    <source>
        <dbReference type="ARBA" id="ARBA00003257"/>
    </source>
</evidence>
<evidence type="ECO:0000256" key="15">
    <source>
        <dbReference type="ARBA" id="ARBA00023128"/>
    </source>
</evidence>
<keyword evidence="8 18" id="KW-0812">Transmembrane</keyword>
<organism evidence="20">
    <name type="scientific">Aphaenogaster famelica</name>
    <dbReference type="NCBI Taxonomy" id="255788"/>
    <lineage>
        <taxon>Eukaryota</taxon>
        <taxon>Metazoa</taxon>
        <taxon>Ecdysozoa</taxon>
        <taxon>Arthropoda</taxon>
        <taxon>Hexapoda</taxon>
        <taxon>Insecta</taxon>
        <taxon>Pterygota</taxon>
        <taxon>Neoptera</taxon>
        <taxon>Endopterygota</taxon>
        <taxon>Hymenoptera</taxon>
        <taxon>Apocrita</taxon>
        <taxon>Aculeata</taxon>
        <taxon>Formicoidea</taxon>
        <taxon>Formicidae</taxon>
        <taxon>Myrmicinae</taxon>
        <taxon>Aphaenogaster</taxon>
    </lineage>
</organism>
<keyword evidence="16 18" id="KW-0472">Membrane</keyword>
<comment type="function">
    <text evidence="18">Core subunit of the mitochondrial membrane respiratory chain NADH dehydrogenase (Complex I) which catalyzes electron transfer from NADH through the respiratory chain, using ubiquinone as an electron acceptor. Essential for the catalytic activity and assembly of complex I.</text>
</comment>